<evidence type="ECO:0000256" key="1">
    <source>
        <dbReference type="ARBA" id="ARBA00038473"/>
    </source>
</evidence>
<evidence type="ECO:0000313" key="5">
    <source>
        <dbReference type="EMBL" id="USJ23171.1"/>
    </source>
</evidence>
<comment type="similarity">
    <text evidence="1">Belongs to the beta-lactamase family.</text>
</comment>
<dbReference type="PANTHER" id="PTHR22935">
    <property type="entry name" value="PENICILLIN-BINDING PROTEIN"/>
    <property type="match status" value="1"/>
</dbReference>
<dbReference type="GO" id="GO:0016787">
    <property type="term" value="F:hydrolase activity"/>
    <property type="evidence" value="ECO:0007669"/>
    <property type="project" value="UniProtKB-KW"/>
</dbReference>
<evidence type="ECO:0000313" key="6">
    <source>
        <dbReference type="Proteomes" id="UP001055460"/>
    </source>
</evidence>
<evidence type="ECO:0000259" key="3">
    <source>
        <dbReference type="Pfam" id="PF00144"/>
    </source>
</evidence>
<accession>A0A9Q9D9R4</accession>
<gene>
    <name evidence="5" type="ORF">NE863_18125</name>
</gene>
<name>A0A9Q9D9R4_ENSAD</name>
<dbReference type="InterPro" id="IPR021860">
    <property type="entry name" value="Peptidase_S12_Pab87-rel_C"/>
</dbReference>
<dbReference type="InterPro" id="IPR051478">
    <property type="entry name" value="Beta-lactamase-like_AB/R"/>
</dbReference>
<feature type="domain" description="Beta-lactamase-related" evidence="3">
    <location>
        <begin position="37"/>
        <end position="348"/>
    </location>
</feature>
<dbReference type="SUPFAM" id="SSF56601">
    <property type="entry name" value="beta-lactamase/transpeptidase-like"/>
    <property type="match status" value="1"/>
</dbReference>
<dbReference type="EMBL" id="CP098807">
    <property type="protein sequence ID" value="USJ23171.1"/>
    <property type="molecule type" value="Genomic_DNA"/>
</dbReference>
<feature type="domain" description="Peptidase S12 Pab87-related C-terminal" evidence="4">
    <location>
        <begin position="372"/>
        <end position="449"/>
    </location>
</feature>
<feature type="signal peptide" evidence="2">
    <location>
        <begin position="1"/>
        <end position="20"/>
    </location>
</feature>
<dbReference type="PANTHER" id="PTHR22935:SF95">
    <property type="entry name" value="BETA-LACTAMASE-LIKE 1-RELATED"/>
    <property type="match status" value="1"/>
</dbReference>
<dbReference type="RefSeq" id="WP_210207565.1">
    <property type="nucleotide sequence ID" value="NZ_CP098807.1"/>
</dbReference>
<proteinExistence type="inferred from homology"/>
<dbReference type="Gene3D" id="3.40.710.10">
    <property type="entry name" value="DD-peptidase/beta-lactamase superfamily"/>
    <property type="match status" value="1"/>
</dbReference>
<dbReference type="Pfam" id="PF11954">
    <property type="entry name" value="DUF3471"/>
    <property type="match status" value="1"/>
</dbReference>
<organism evidence="5 6">
    <name type="scientific">Ensifer adhaerens</name>
    <name type="common">Sinorhizobium morelense</name>
    <dbReference type="NCBI Taxonomy" id="106592"/>
    <lineage>
        <taxon>Bacteria</taxon>
        <taxon>Pseudomonadati</taxon>
        <taxon>Pseudomonadota</taxon>
        <taxon>Alphaproteobacteria</taxon>
        <taxon>Hyphomicrobiales</taxon>
        <taxon>Rhizobiaceae</taxon>
        <taxon>Sinorhizobium/Ensifer group</taxon>
        <taxon>Ensifer</taxon>
    </lineage>
</organism>
<dbReference type="Pfam" id="PF00144">
    <property type="entry name" value="Beta-lactamase"/>
    <property type="match status" value="1"/>
</dbReference>
<keyword evidence="2" id="KW-0732">Signal</keyword>
<dbReference type="InterPro" id="IPR001466">
    <property type="entry name" value="Beta-lactam-related"/>
</dbReference>
<keyword evidence="5" id="KW-0378">Hydrolase</keyword>
<evidence type="ECO:0000259" key="4">
    <source>
        <dbReference type="Pfam" id="PF11954"/>
    </source>
</evidence>
<protein>
    <submittedName>
        <fullName evidence="5">Serine hydrolase</fullName>
    </submittedName>
</protein>
<dbReference type="InterPro" id="IPR012338">
    <property type="entry name" value="Beta-lactam/transpept-like"/>
</dbReference>
<feature type="chain" id="PRO_5040479084" evidence="2">
    <location>
        <begin position="21"/>
        <end position="462"/>
    </location>
</feature>
<evidence type="ECO:0000256" key="2">
    <source>
        <dbReference type="SAM" id="SignalP"/>
    </source>
</evidence>
<sequence length="462" mass="49379">MRNRFLNWIVLMALGTNAHASPLPAPTDAEIREILADRIDKQQQSIGIVVGIIDANGRRIIAYGHPAKGDPRPVDGQTVFEIGSVTKVFTALLLADAMEKGALSLGTPVATLLPESVIMPEDKQTPITLGDLATHMSGLPRLPSNLVPADMSNPYAGYDAAKLYAFLSSHKPQRRPGVGHEYSNLGAGLLGHAIALKAGVSYEDLVVSRIAVPLGMKDTAITQQPDWAERRATGHDAAMEPVSDWDLDALQGAGALRSTVDDLLLFLEAAMGKTASPLAPAFSTLLSTRQPLGNGDGDQQALGWVVSGKGDEQFIWHNGGTGGYRSFVGYRPSTGVGVVALSNASTDVGVDDIGRHLLNRNAPLAPPIVKRTAIVIDPARYDAYVGTYRLAPDFELTIFRDGDSLFAQATGQDRLEILPEAEHRFFTKLIDAQISFTLKGDRAESLTLHQGGQSSPAPRVSK</sequence>
<dbReference type="AlphaFoldDB" id="A0A9Q9D9R4"/>
<reference evidence="5" key="1">
    <citation type="submission" date="2022-06" db="EMBL/GenBank/DDBJ databases">
        <title>Physiological and biochemical characterization and genomic elucidation of a strain of the genus Ensifer adhaerens M8 that combines arsenic oxidation and chromium reduction.</title>
        <authorList>
            <person name="Li X."/>
            <person name="Yu c."/>
        </authorList>
    </citation>
    <scope>NUCLEOTIDE SEQUENCE</scope>
    <source>
        <strain evidence="5">M8</strain>
    </source>
</reference>
<dbReference type="Proteomes" id="UP001055460">
    <property type="component" value="Chromosome"/>
</dbReference>